<protein>
    <recommendedName>
        <fullName evidence="5">ABC transporter domain-containing protein</fullName>
    </recommendedName>
</protein>
<dbReference type="GO" id="GO:0016020">
    <property type="term" value="C:membrane"/>
    <property type="evidence" value="ECO:0007669"/>
    <property type="project" value="UniProtKB-SubCell"/>
</dbReference>
<gene>
    <name evidence="6" type="ORF">ONB1V03_LOCUS8249</name>
</gene>
<organism evidence="6">
    <name type="scientific">Oppiella nova</name>
    <dbReference type="NCBI Taxonomy" id="334625"/>
    <lineage>
        <taxon>Eukaryota</taxon>
        <taxon>Metazoa</taxon>
        <taxon>Ecdysozoa</taxon>
        <taxon>Arthropoda</taxon>
        <taxon>Chelicerata</taxon>
        <taxon>Arachnida</taxon>
        <taxon>Acari</taxon>
        <taxon>Acariformes</taxon>
        <taxon>Sarcoptiformes</taxon>
        <taxon>Oribatida</taxon>
        <taxon>Brachypylina</taxon>
        <taxon>Oppioidea</taxon>
        <taxon>Oppiidae</taxon>
        <taxon>Oppiella</taxon>
    </lineage>
</organism>
<dbReference type="PANTHER" id="PTHR24223">
    <property type="entry name" value="ATP-BINDING CASSETTE SUB-FAMILY C"/>
    <property type="match status" value="1"/>
</dbReference>
<reference evidence="6" key="1">
    <citation type="submission" date="2020-11" db="EMBL/GenBank/DDBJ databases">
        <authorList>
            <person name="Tran Van P."/>
        </authorList>
    </citation>
    <scope>NUCLEOTIDE SEQUENCE</scope>
</reference>
<name>A0A7R9QMW6_9ACAR</name>
<dbReference type="InterPro" id="IPR050173">
    <property type="entry name" value="ABC_transporter_C-like"/>
</dbReference>
<comment type="similarity">
    <text evidence="2">Belongs to the ABC transporter superfamily. ABCC family. Conjugate transporter (TC 3.A.1.208) subfamily.</text>
</comment>
<evidence type="ECO:0000256" key="4">
    <source>
        <dbReference type="ARBA" id="ARBA00022840"/>
    </source>
</evidence>
<dbReference type="OrthoDB" id="6500128at2759"/>
<dbReference type="InterPro" id="IPR027417">
    <property type="entry name" value="P-loop_NTPase"/>
</dbReference>
<dbReference type="InterPro" id="IPR003439">
    <property type="entry name" value="ABC_transporter-like_ATP-bd"/>
</dbReference>
<dbReference type="EMBL" id="OC919426">
    <property type="protein sequence ID" value="CAD7651328.1"/>
    <property type="molecule type" value="Genomic_DNA"/>
</dbReference>
<dbReference type="Proteomes" id="UP000728032">
    <property type="component" value="Unassembled WGS sequence"/>
</dbReference>
<evidence type="ECO:0000256" key="1">
    <source>
        <dbReference type="ARBA" id="ARBA00004141"/>
    </source>
</evidence>
<keyword evidence="3" id="KW-0547">Nucleotide-binding</keyword>
<dbReference type="GO" id="GO:0042626">
    <property type="term" value="F:ATPase-coupled transmembrane transporter activity"/>
    <property type="evidence" value="ECO:0007669"/>
    <property type="project" value="TreeGrafter"/>
</dbReference>
<dbReference type="GO" id="GO:0005524">
    <property type="term" value="F:ATP binding"/>
    <property type="evidence" value="ECO:0007669"/>
    <property type="project" value="UniProtKB-KW"/>
</dbReference>
<dbReference type="Gene3D" id="3.40.50.300">
    <property type="entry name" value="P-loop containing nucleotide triphosphate hydrolases"/>
    <property type="match status" value="1"/>
</dbReference>
<keyword evidence="4" id="KW-0067">ATP-binding</keyword>
<dbReference type="AlphaFoldDB" id="A0A7R9QMW6"/>
<evidence type="ECO:0000256" key="3">
    <source>
        <dbReference type="ARBA" id="ARBA00022741"/>
    </source>
</evidence>
<feature type="domain" description="ABC transporter" evidence="5">
    <location>
        <begin position="103"/>
        <end position="222"/>
    </location>
</feature>
<dbReference type="EMBL" id="CAJPVJ010004601">
    <property type="protein sequence ID" value="CAG2168765.1"/>
    <property type="molecule type" value="Genomic_DNA"/>
</dbReference>
<comment type="subcellular location">
    <subcellularLocation>
        <location evidence="1">Membrane</location>
        <topology evidence="1">Multi-pass membrane protein</topology>
    </subcellularLocation>
</comment>
<dbReference type="Pfam" id="PF00005">
    <property type="entry name" value="ABC_tran"/>
    <property type="match status" value="1"/>
</dbReference>
<keyword evidence="7" id="KW-1185">Reference proteome</keyword>
<evidence type="ECO:0000256" key="2">
    <source>
        <dbReference type="ARBA" id="ARBA00009726"/>
    </source>
</evidence>
<dbReference type="PANTHER" id="PTHR24223:SF456">
    <property type="entry name" value="MULTIDRUG RESISTANCE-ASSOCIATED PROTEIN LETHAL(2)03659"/>
    <property type="match status" value="1"/>
</dbReference>
<dbReference type="GO" id="GO:0016887">
    <property type="term" value="F:ATP hydrolysis activity"/>
    <property type="evidence" value="ECO:0007669"/>
    <property type="project" value="InterPro"/>
</dbReference>
<evidence type="ECO:0000313" key="6">
    <source>
        <dbReference type="EMBL" id="CAD7651328.1"/>
    </source>
</evidence>
<dbReference type="SUPFAM" id="SSF52540">
    <property type="entry name" value="P-loop containing nucleoside triphosphate hydrolases"/>
    <property type="match status" value="1"/>
</dbReference>
<sequence>MAFFNTLRNTLTKHFPAGIAATAELVVACHRIQDFLVLDEISESDKPIEYMSSVFSEKEKEANGNGVLVSVEKPIKRVDDREKGVFIKNMSVRWNDEILEPTLKDISVCVKPGELLAVIGSVGSGKSSLLMSILNELTVTSGSMEVKGKVSYAPQESWAFISSVRDNILFGSEYNEEKYNKVVHVCALDRDFKLFPFGDKTLCGERGVSLSGGQKARITLAR</sequence>
<evidence type="ECO:0000259" key="5">
    <source>
        <dbReference type="Pfam" id="PF00005"/>
    </source>
</evidence>
<evidence type="ECO:0000313" key="7">
    <source>
        <dbReference type="Proteomes" id="UP000728032"/>
    </source>
</evidence>
<proteinExistence type="inferred from homology"/>
<accession>A0A7R9QMW6</accession>